<reference evidence="2 3" key="1">
    <citation type="submission" date="2023-01" db="EMBL/GenBank/DDBJ databases">
        <title>Novel species of the genus Asticcacaulis isolated from rivers.</title>
        <authorList>
            <person name="Lu H."/>
        </authorList>
    </citation>
    <scope>NUCLEOTIDE SEQUENCE [LARGE SCALE GENOMIC DNA]</scope>
    <source>
        <strain evidence="2 3">LKC15W</strain>
    </source>
</reference>
<keyword evidence="1" id="KW-0812">Transmembrane</keyword>
<evidence type="ECO:0000313" key="2">
    <source>
        <dbReference type="EMBL" id="MDC7675397.1"/>
    </source>
</evidence>
<evidence type="ECO:0000256" key="1">
    <source>
        <dbReference type="SAM" id="Phobius"/>
    </source>
</evidence>
<keyword evidence="1" id="KW-0472">Membrane</keyword>
<dbReference type="Proteomes" id="UP001218579">
    <property type="component" value="Unassembled WGS sequence"/>
</dbReference>
<protein>
    <submittedName>
        <fullName evidence="2">Uncharacterized protein</fullName>
    </submittedName>
</protein>
<feature type="transmembrane region" description="Helical" evidence="1">
    <location>
        <begin position="115"/>
        <end position="136"/>
    </location>
</feature>
<keyword evidence="3" id="KW-1185">Reference proteome</keyword>
<keyword evidence="1" id="KW-1133">Transmembrane helix</keyword>
<sequence length="138" mass="15293">MSIVIGFDPARANSDVSGIVCMRRDHDGRLRLIRAKTAQVMEFKPRPVIITRRAHIRAKLTTAAMSCASDTMTAVWLKKANQAGYLPSAELTAQPETVITDFTPDGFDPRDKGQVWPWLSIVLLTMLAIALTPMGWLL</sequence>
<comment type="caution">
    <text evidence="2">The sequence shown here is derived from an EMBL/GenBank/DDBJ whole genome shotgun (WGS) entry which is preliminary data.</text>
</comment>
<name>A0ABT5HGN8_9CAUL</name>
<proteinExistence type="predicted"/>
<gene>
    <name evidence="2" type="ORF">PQU98_04600</name>
</gene>
<dbReference type="EMBL" id="JAQQKV010000001">
    <property type="protein sequence ID" value="MDC7675397.1"/>
    <property type="molecule type" value="Genomic_DNA"/>
</dbReference>
<organism evidence="2 3">
    <name type="scientific">Asticcacaulis machinosus</name>
    <dbReference type="NCBI Taxonomy" id="2984211"/>
    <lineage>
        <taxon>Bacteria</taxon>
        <taxon>Pseudomonadati</taxon>
        <taxon>Pseudomonadota</taxon>
        <taxon>Alphaproteobacteria</taxon>
        <taxon>Caulobacterales</taxon>
        <taxon>Caulobacteraceae</taxon>
        <taxon>Asticcacaulis</taxon>
    </lineage>
</organism>
<evidence type="ECO:0000313" key="3">
    <source>
        <dbReference type="Proteomes" id="UP001218579"/>
    </source>
</evidence>
<accession>A0ABT5HGN8</accession>
<dbReference type="RefSeq" id="WP_272743704.1">
    <property type="nucleotide sequence ID" value="NZ_JAQQKV010000001.1"/>
</dbReference>